<dbReference type="InterPro" id="IPR033458">
    <property type="entry name" value="DUF5134"/>
</dbReference>
<feature type="transmembrane region" description="Helical" evidence="2">
    <location>
        <begin position="62"/>
        <end position="80"/>
    </location>
</feature>
<keyword evidence="2" id="KW-0472">Membrane</keyword>
<name>A0A4Q9HVX6_STRKA</name>
<feature type="transmembrane region" description="Helical" evidence="2">
    <location>
        <begin position="39"/>
        <end position="56"/>
    </location>
</feature>
<feature type="compositionally biased region" description="Low complexity" evidence="1">
    <location>
        <begin position="162"/>
        <end position="173"/>
    </location>
</feature>
<gene>
    <name evidence="3" type="ORF">EYS09_12480</name>
</gene>
<organism evidence="3 4">
    <name type="scientific">Streptomyces kasugaensis</name>
    <dbReference type="NCBI Taxonomy" id="1946"/>
    <lineage>
        <taxon>Bacteria</taxon>
        <taxon>Bacillati</taxon>
        <taxon>Actinomycetota</taxon>
        <taxon>Actinomycetes</taxon>
        <taxon>Kitasatosporales</taxon>
        <taxon>Streptomycetaceae</taxon>
        <taxon>Streptomyces</taxon>
    </lineage>
</organism>
<dbReference type="EMBL" id="SIXH01000084">
    <property type="protein sequence ID" value="TBO59368.1"/>
    <property type="molecule type" value="Genomic_DNA"/>
</dbReference>
<evidence type="ECO:0000313" key="3">
    <source>
        <dbReference type="EMBL" id="TBO59368.1"/>
    </source>
</evidence>
<evidence type="ECO:0000256" key="2">
    <source>
        <dbReference type="SAM" id="Phobius"/>
    </source>
</evidence>
<protein>
    <submittedName>
        <fullName evidence="3">DUF5134 domain-containing protein</fullName>
    </submittedName>
</protein>
<dbReference type="AlphaFoldDB" id="A0A4Q9HVX6"/>
<accession>A0A4Q9HVX6</accession>
<feature type="transmembrane region" description="Helical" evidence="2">
    <location>
        <begin position="6"/>
        <end position="27"/>
    </location>
</feature>
<feature type="transmembrane region" description="Helical" evidence="2">
    <location>
        <begin position="125"/>
        <end position="146"/>
    </location>
</feature>
<sequence length="208" mass="20502">MHGPPWVGWLLVVLCAATGAYCLSRVGAGGAAQRREARGEALMGLGMAVMALPMSVVVQPSWSPWVFAAVFGAAGLWALAHRHPHHLVGCAAMVYMALAMTAAAGTGSAGHAAHTGHAAPGGVPVLTGLLLAYYAVFVIAAGLRLAPAGAVAAGGPPAGAVATADGPADAPDGAGPGGRARRGSARPELIGACRVAMGIGMFAMLLTL</sequence>
<dbReference type="RefSeq" id="WP_052853609.1">
    <property type="nucleotide sequence ID" value="NZ_SIXH01000084.1"/>
</dbReference>
<keyword evidence="2" id="KW-0812">Transmembrane</keyword>
<evidence type="ECO:0000313" key="4">
    <source>
        <dbReference type="Proteomes" id="UP000292452"/>
    </source>
</evidence>
<feature type="region of interest" description="Disordered" evidence="1">
    <location>
        <begin position="162"/>
        <end position="184"/>
    </location>
</feature>
<comment type="caution">
    <text evidence="3">The sequence shown here is derived from an EMBL/GenBank/DDBJ whole genome shotgun (WGS) entry which is preliminary data.</text>
</comment>
<reference evidence="3 4" key="1">
    <citation type="submission" date="2019-02" db="EMBL/GenBank/DDBJ databases">
        <title>Draft Genome Sequence of Streptomyces sp. AM-2504, identified by 16S rRNA comparative analysis as a Streptomyces Kasugaensis strain.</title>
        <authorList>
            <person name="Napolioni V."/>
            <person name="Giuliodori A.M."/>
            <person name="Spurio R."/>
            <person name="Fabbretti A."/>
        </authorList>
    </citation>
    <scope>NUCLEOTIDE SEQUENCE [LARGE SCALE GENOMIC DNA]</scope>
    <source>
        <strain evidence="3 4">AM-2504</strain>
    </source>
</reference>
<dbReference type="Proteomes" id="UP000292452">
    <property type="component" value="Unassembled WGS sequence"/>
</dbReference>
<feature type="transmembrane region" description="Helical" evidence="2">
    <location>
        <begin position="189"/>
        <end position="207"/>
    </location>
</feature>
<feature type="transmembrane region" description="Helical" evidence="2">
    <location>
        <begin position="87"/>
        <end position="105"/>
    </location>
</feature>
<keyword evidence="4" id="KW-1185">Reference proteome</keyword>
<dbReference type="GeneID" id="97372565"/>
<evidence type="ECO:0000256" key="1">
    <source>
        <dbReference type="SAM" id="MobiDB-lite"/>
    </source>
</evidence>
<dbReference type="Pfam" id="PF17197">
    <property type="entry name" value="DUF5134"/>
    <property type="match status" value="1"/>
</dbReference>
<keyword evidence="2" id="KW-1133">Transmembrane helix</keyword>
<proteinExistence type="predicted"/>